<comment type="caution">
    <text evidence="16">Lacks conserved residue(s) required for the propagation of feature annotation.</text>
</comment>
<feature type="binding site" evidence="16">
    <location>
        <position position="137"/>
    </location>
    <ligand>
        <name>ATP</name>
        <dbReference type="ChEBI" id="CHEBI:30616"/>
    </ligand>
</feature>
<comment type="cofactor">
    <cofactor evidence="2">
        <name>K(+)</name>
        <dbReference type="ChEBI" id="CHEBI:29103"/>
    </cofactor>
</comment>
<dbReference type="GO" id="GO:0005737">
    <property type="term" value="C:cytoplasm"/>
    <property type="evidence" value="ECO:0007669"/>
    <property type="project" value="UniProtKB-SubCell"/>
</dbReference>
<evidence type="ECO:0000256" key="3">
    <source>
        <dbReference type="ARBA" id="ARBA00004496"/>
    </source>
</evidence>
<evidence type="ECO:0000256" key="14">
    <source>
        <dbReference type="ARBA" id="ARBA00038036"/>
    </source>
</evidence>
<keyword evidence="10 16" id="KW-0418">Kinase</keyword>
<dbReference type="UniPathway" id="UPA00241">
    <property type="reaction ID" value="UER00352"/>
</dbReference>
<gene>
    <name evidence="16" type="primary">coaX</name>
    <name evidence="17" type="ORF">EDC25_10377</name>
</gene>
<comment type="function">
    <text evidence="16">Catalyzes the phosphorylation of pantothenate (Pan), the first step in CoA biosynthesis.</text>
</comment>
<organism evidence="17 18">
    <name type="scientific">Pseudofulvimonas gallinarii</name>
    <dbReference type="NCBI Taxonomy" id="634155"/>
    <lineage>
        <taxon>Bacteria</taxon>
        <taxon>Pseudomonadati</taxon>
        <taxon>Pseudomonadota</taxon>
        <taxon>Gammaproteobacteria</taxon>
        <taxon>Lysobacterales</taxon>
        <taxon>Rhodanobacteraceae</taxon>
        <taxon>Pseudofulvimonas</taxon>
    </lineage>
</organism>
<evidence type="ECO:0000256" key="4">
    <source>
        <dbReference type="ARBA" id="ARBA00005225"/>
    </source>
</evidence>
<evidence type="ECO:0000256" key="12">
    <source>
        <dbReference type="ARBA" id="ARBA00022958"/>
    </source>
</evidence>
<proteinExistence type="inferred from homology"/>
<evidence type="ECO:0000256" key="16">
    <source>
        <dbReference type="HAMAP-Rule" id="MF_01274"/>
    </source>
</evidence>
<dbReference type="InterPro" id="IPR004619">
    <property type="entry name" value="Type_III_PanK"/>
</dbReference>
<keyword evidence="11 16" id="KW-0067">ATP-binding</keyword>
<dbReference type="EMBL" id="SMAF01000003">
    <property type="protein sequence ID" value="TCT00309.1"/>
    <property type="molecule type" value="Genomic_DNA"/>
</dbReference>
<feature type="active site" description="Proton acceptor" evidence="16">
    <location>
        <position position="113"/>
    </location>
</feature>
<comment type="subcellular location">
    <subcellularLocation>
        <location evidence="3 16">Cytoplasm</location>
    </subcellularLocation>
</comment>
<dbReference type="AlphaFoldDB" id="A0A4R3LLA5"/>
<evidence type="ECO:0000256" key="8">
    <source>
        <dbReference type="ARBA" id="ARBA00022679"/>
    </source>
</evidence>
<dbReference type="GO" id="GO:0015937">
    <property type="term" value="P:coenzyme A biosynthetic process"/>
    <property type="evidence" value="ECO:0007669"/>
    <property type="project" value="UniProtKB-UniRule"/>
</dbReference>
<keyword evidence="18" id="KW-1185">Reference proteome</keyword>
<keyword evidence="8 16" id="KW-0808">Transferase</keyword>
<keyword evidence="7 16" id="KW-0963">Cytoplasm</keyword>
<dbReference type="Gene3D" id="3.30.420.40">
    <property type="match status" value="2"/>
</dbReference>
<evidence type="ECO:0000256" key="10">
    <source>
        <dbReference type="ARBA" id="ARBA00022777"/>
    </source>
</evidence>
<comment type="caution">
    <text evidence="17">The sequence shown here is derived from an EMBL/GenBank/DDBJ whole genome shotgun (WGS) entry which is preliminary data.</text>
</comment>
<dbReference type="EC" id="2.7.1.33" evidence="6 16"/>
<feature type="binding site" evidence="16">
    <location>
        <begin position="111"/>
        <end position="114"/>
    </location>
    <ligand>
        <name>substrate</name>
    </ligand>
</feature>
<dbReference type="HAMAP" id="MF_01274">
    <property type="entry name" value="Pantothen_kinase_3"/>
    <property type="match status" value="1"/>
</dbReference>
<dbReference type="CDD" id="cd24015">
    <property type="entry name" value="ASKHA_NBD_PanK-III"/>
    <property type="match status" value="1"/>
</dbReference>
<dbReference type="SUPFAM" id="SSF53067">
    <property type="entry name" value="Actin-like ATPase domain"/>
    <property type="match status" value="2"/>
</dbReference>
<evidence type="ECO:0000256" key="1">
    <source>
        <dbReference type="ARBA" id="ARBA00001206"/>
    </source>
</evidence>
<reference evidence="17 18" key="1">
    <citation type="submission" date="2019-03" db="EMBL/GenBank/DDBJ databases">
        <title>Genomic Encyclopedia of Type Strains, Phase IV (KMG-IV): sequencing the most valuable type-strain genomes for metagenomic binning, comparative biology and taxonomic classification.</title>
        <authorList>
            <person name="Goeker M."/>
        </authorList>
    </citation>
    <scope>NUCLEOTIDE SEQUENCE [LARGE SCALE GENOMIC DNA]</scope>
    <source>
        <strain evidence="17 18">DSM 21944</strain>
    </source>
</reference>
<accession>A0A4R3LLA5</accession>
<feature type="binding site" evidence="16">
    <location>
        <begin position="19"/>
        <end position="26"/>
    </location>
    <ligand>
        <name>ATP</name>
        <dbReference type="ChEBI" id="CHEBI:30616"/>
    </ligand>
</feature>
<evidence type="ECO:0000256" key="6">
    <source>
        <dbReference type="ARBA" id="ARBA00012102"/>
    </source>
</evidence>
<protein>
    <recommendedName>
        <fullName evidence="15 16">Type III pantothenate kinase</fullName>
        <ecNumber evidence="6 16">2.7.1.33</ecNumber>
    </recommendedName>
    <alternativeName>
        <fullName evidence="16">PanK-III</fullName>
    </alternativeName>
    <alternativeName>
        <fullName evidence="16">Pantothenic acid kinase</fullName>
    </alternativeName>
</protein>
<feature type="binding site" evidence="16">
    <location>
        <position position="104"/>
    </location>
    <ligand>
        <name>substrate</name>
    </ligand>
</feature>
<dbReference type="OrthoDB" id="9781305at2"/>
<dbReference type="PANTHER" id="PTHR34265:SF1">
    <property type="entry name" value="TYPE III PANTOTHENATE KINASE"/>
    <property type="match status" value="1"/>
</dbReference>
<dbReference type="GO" id="GO:0005524">
    <property type="term" value="F:ATP binding"/>
    <property type="evidence" value="ECO:0007669"/>
    <property type="project" value="UniProtKB-UniRule"/>
</dbReference>
<name>A0A4R3LLA5_9GAMM</name>
<evidence type="ECO:0000256" key="13">
    <source>
        <dbReference type="ARBA" id="ARBA00022993"/>
    </source>
</evidence>
<keyword evidence="9 16" id="KW-0547">Nucleotide-binding</keyword>
<dbReference type="RefSeq" id="WP_123522694.1">
    <property type="nucleotide sequence ID" value="NZ_JBHLWF010000007.1"/>
</dbReference>
<evidence type="ECO:0000256" key="9">
    <source>
        <dbReference type="ARBA" id="ARBA00022741"/>
    </source>
</evidence>
<comment type="subunit">
    <text evidence="5 16">Homodimer.</text>
</comment>
<comment type="similarity">
    <text evidence="14 16">Belongs to the type III pantothenate kinase family.</text>
</comment>
<evidence type="ECO:0000256" key="7">
    <source>
        <dbReference type="ARBA" id="ARBA00022490"/>
    </source>
</evidence>
<comment type="cofactor">
    <cofactor evidence="16">
        <name>NH4(+)</name>
        <dbReference type="ChEBI" id="CHEBI:28938"/>
    </cofactor>
    <cofactor evidence="16">
        <name>K(+)</name>
        <dbReference type="ChEBI" id="CHEBI:29103"/>
    </cofactor>
    <text evidence="16">A monovalent cation. Ammonium or potassium.</text>
</comment>
<feature type="binding site" evidence="16">
    <location>
        <position position="189"/>
    </location>
    <ligand>
        <name>substrate</name>
    </ligand>
</feature>
<dbReference type="InterPro" id="IPR043129">
    <property type="entry name" value="ATPase_NBD"/>
</dbReference>
<comment type="pathway">
    <text evidence="4 16">Cofactor biosynthesis; coenzyme A biosynthesis; CoA from (R)-pantothenate: step 1/5.</text>
</comment>
<evidence type="ECO:0000256" key="5">
    <source>
        <dbReference type="ARBA" id="ARBA00011738"/>
    </source>
</evidence>
<keyword evidence="13 16" id="KW-0173">Coenzyme A biosynthesis</keyword>
<evidence type="ECO:0000256" key="11">
    <source>
        <dbReference type="ARBA" id="ARBA00022840"/>
    </source>
</evidence>
<dbReference type="Pfam" id="PF03309">
    <property type="entry name" value="Pan_kinase"/>
    <property type="match status" value="1"/>
</dbReference>
<dbReference type="Proteomes" id="UP000294599">
    <property type="component" value="Unassembled WGS sequence"/>
</dbReference>
<evidence type="ECO:0000313" key="18">
    <source>
        <dbReference type="Proteomes" id="UP000294599"/>
    </source>
</evidence>
<evidence type="ECO:0000256" key="2">
    <source>
        <dbReference type="ARBA" id="ARBA00001958"/>
    </source>
</evidence>
<comment type="catalytic activity">
    <reaction evidence="1 16">
        <text>(R)-pantothenate + ATP = (R)-4'-phosphopantothenate + ADP + H(+)</text>
        <dbReference type="Rhea" id="RHEA:16373"/>
        <dbReference type="ChEBI" id="CHEBI:10986"/>
        <dbReference type="ChEBI" id="CHEBI:15378"/>
        <dbReference type="ChEBI" id="CHEBI:29032"/>
        <dbReference type="ChEBI" id="CHEBI:30616"/>
        <dbReference type="ChEBI" id="CHEBI:456216"/>
        <dbReference type="EC" id="2.7.1.33"/>
    </reaction>
</comment>
<evidence type="ECO:0000313" key="17">
    <source>
        <dbReference type="EMBL" id="TCT00309.1"/>
    </source>
</evidence>
<dbReference type="GO" id="GO:0004594">
    <property type="term" value="F:pantothenate kinase activity"/>
    <property type="evidence" value="ECO:0007669"/>
    <property type="project" value="UniProtKB-UniRule"/>
</dbReference>
<dbReference type="NCBIfam" id="TIGR00671">
    <property type="entry name" value="baf"/>
    <property type="match status" value="1"/>
</dbReference>
<evidence type="ECO:0000256" key="15">
    <source>
        <dbReference type="ARBA" id="ARBA00040883"/>
    </source>
</evidence>
<sequence>MTVDPDCLPGARAPRLLIDLGNTRLKWVLASGREFTAPPGAMPFDLGRLPWDVWCSAAPAEVVIASVAPDPARDALLDALATWLRVPVRSARVEAEWQGLWCAYRNPEKLGIDRWLAVIAAHDADPASAALLVSAGTALTVDRLDPGGRHRGGVIAPGLAAMRAGLVAAAPGLAVHGPGEAGGSMATNSADAIASGCLQAALGLIRHAVQDMLDEGLSPSVWLSGGDAPLLAPHLAYDLRLRPALVLEGLAIWAYRSAKTPSPDVD</sequence>
<keyword evidence="12 16" id="KW-0630">Potassium</keyword>
<dbReference type="PANTHER" id="PTHR34265">
    <property type="entry name" value="TYPE III PANTOTHENATE KINASE"/>
    <property type="match status" value="1"/>
</dbReference>